<sequence>MKKKYIFAALVSAMGLFSCSDSETFLESGVQENIVAPISGLADEAVEGELLIKFKPEVEEVLEKAQILSRSGVQTRSSIPSVDEILDIAGAYTFERVFPVDKRHEERTRKNGLHLWYVVKFDKDMDLNKVALDMSKLSEVATVEYNQVIKRGYDTTKKAKGLNRATREAIQTLGSQTQTENMKLQWGIGNDGSVVTGAVTGYDVNCVPAWEKCQGDPSIIVAVVDEGVMYNHEDLANNMWINPAETFGSDEDADGNGYAGDKYGYNFVAGNGHISYTQTGDTGHATHVAGVIAADNNGIGIRGIAGGDGTPKTGVKIMSCQIFSGEGASSVLNQAKAIKYAADNGAVILQCSWSAASGRINPLMGTPGFTSDEEWSNSVVLQKEALEYFIHNAGDPNGVIDGGIAIFAAGNEYAPMVSYPGAYGDFICVTALDPAGKPSCYTNYVSPSGSKNLIAAPGGDANAFKDEKASILSTMPNSAIEGSDLTASQSGYGYMDGTSMACPHVSGVAALGLSYAAKLRKHYRASDFKDLLLASVRDLSGNLSDEKSYWENWGSVGEAAPHLRMNLPAYRGNIGGLIDAQAVLANIDGSNFGAQPMRVPNVYVALDATETVNLNRIYADNVTATEFNVVDSSIAAVSLDNNQLKVKGTKVGTTKASVTNSDGKTQEFVITVRKATGNGWM</sequence>
<accession>A0A3E4MW66</accession>
<feature type="active site" description="Charge relay system" evidence="5">
    <location>
        <position position="225"/>
    </location>
</feature>
<evidence type="ECO:0000256" key="4">
    <source>
        <dbReference type="ARBA" id="ARBA00022825"/>
    </source>
</evidence>
<dbReference type="GO" id="GO:0004252">
    <property type="term" value="F:serine-type endopeptidase activity"/>
    <property type="evidence" value="ECO:0007669"/>
    <property type="project" value="UniProtKB-UniRule"/>
</dbReference>
<proteinExistence type="inferred from homology"/>
<comment type="caution">
    <text evidence="7">The sequence shown here is derived from an EMBL/GenBank/DDBJ whole genome shotgun (WGS) entry which is preliminary data.</text>
</comment>
<evidence type="ECO:0000256" key="2">
    <source>
        <dbReference type="ARBA" id="ARBA00022670"/>
    </source>
</evidence>
<reference evidence="9 10" key="1">
    <citation type="submission" date="2018-08" db="EMBL/GenBank/DDBJ databases">
        <title>A genome reference for cultivated species of the human gut microbiota.</title>
        <authorList>
            <person name="Zou Y."/>
            <person name="Xue W."/>
            <person name="Luo G."/>
        </authorList>
    </citation>
    <scope>NUCLEOTIDE SEQUENCE [LARGE SCALE GENOMIC DNA]</scope>
    <source>
        <strain evidence="8 10">AF24-16AC</strain>
        <strain evidence="7 9">TF10-3AC</strain>
    </source>
</reference>
<dbReference type="EMBL" id="QSQT01000020">
    <property type="protein sequence ID" value="RGK54021.1"/>
    <property type="molecule type" value="Genomic_DNA"/>
</dbReference>
<dbReference type="RefSeq" id="WP_117673251.1">
    <property type="nucleotide sequence ID" value="NZ_CABOGR010000020.1"/>
</dbReference>
<dbReference type="SUPFAM" id="SSF52743">
    <property type="entry name" value="Subtilisin-like"/>
    <property type="match status" value="1"/>
</dbReference>
<keyword evidence="2 5" id="KW-0645">Protease</keyword>
<dbReference type="AlphaFoldDB" id="A0A3E4MW66"/>
<dbReference type="PROSITE" id="PS51892">
    <property type="entry name" value="SUBTILASE"/>
    <property type="match status" value="1"/>
</dbReference>
<dbReference type="PROSITE" id="PS00138">
    <property type="entry name" value="SUBTILASE_SER"/>
    <property type="match status" value="1"/>
</dbReference>
<dbReference type="PRINTS" id="PR00723">
    <property type="entry name" value="SUBTILISIN"/>
</dbReference>
<evidence type="ECO:0000256" key="1">
    <source>
        <dbReference type="ARBA" id="ARBA00011073"/>
    </source>
</evidence>
<comment type="similarity">
    <text evidence="1 5">Belongs to the peptidase S8 family.</text>
</comment>
<feature type="active site" description="Charge relay system" evidence="5">
    <location>
        <position position="284"/>
    </location>
</feature>
<dbReference type="Gene3D" id="3.40.50.200">
    <property type="entry name" value="Peptidase S8/S53 domain"/>
    <property type="match status" value="1"/>
</dbReference>
<dbReference type="PANTHER" id="PTHR43806:SF11">
    <property type="entry name" value="CEREVISIN-RELATED"/>
    <property type="match status" value="1"/>
</dbReference>
<dbReference type="InterPro" id="IPR036852">
    <property type="entry name" value="Peptidase_S8/S53_dom_sf"/>
</dbReference>
<keyword evidence="3 5" id="KW-0378">Hydrolase</keyword>
<dbReference type="InterPro" id="IPR015500">
    <property type="entry name" value="Peptidase_S8_subtilisin-rel"/>
</dbReference>
<dbReference type="Proteomes" id="UP000260862">
    <property type="component" value="Unassembled WGS sequence"/>
</dbReference>
<keyword evidence="4 5" id="KW-0720">Serine protease</keyword>
<evidence type="ECO:0000313" key="8">
    <source>
        <dbReference type="EMBL" id="RGS07681.1"/>
    </source>
</evidence>
<gene>
    <name evidence="8" type="ORF">DWY14_08050</name>
    <name evidence="7" type="ORF">DXD04_11105</name>
</gene>
<feature type="active site" description="Charge relay system" evidence="5">
    <location>
        <position position="499"/>
    </location>
</feature>
<evidence type="ECO:0000256" key="3">
    <source>
        <dbReference type="ARBA" id="ARBA00022801"/>
    </source>
</evidence>
<evidence type="ECO:0000259" key="6">
    <source>
        <dbReference type="Pfam" id="PF00082"/>
    </source>
</evidence>
<dbReference type="PROSITE" id="PS51257">
    <property type="entry name" value="PROKAR_LIPOPROTEIN"/>
    <property type="match status" value="1"/>
</dbReference>
<evidence type="ECO:0000313" key="10">
    <source>
        <dbReference type="Proteomes" id="UP000285750"/>
    </source>
</evidence>
<dbReference type="GO" id="GO:0006508">
    <property type="term" value="P:proteolysis"/>
    <property type="evidence" value="ECO:0007669"/>
    <property type="project" value="UniProtKB-KW"/>
</dbReference>
<organism evidence="7 9">
    <name type="scientific">Phocaeicola plebeius</name>
    <dbReference type="NCBI Taxonomy" id="310297"/>
    <lineage>
        <taxon>Bacteria</taxon>
        <taxon>Pseudomonadati</taxon>
        <taxon>Bacteroidota</taxon>
        <taxon>Bacteroidia</taxon>
        <taxon>Bacteroidales</taxon>
        <taxon>Bacteroidaceae</taxon>
        <taxon>Phocaeicola</taxon>
    </lineage>
</organism>
<evidence type="ECO:0000256" key="5">
    <source>
        <dbReference type="PROSITE-ProRule" id="PRU01240"/>
    </source>
</evidence>
<evidence type="ECO:0000313" key="7">
    <source>
        <dbReference type="EMBL" id="RGK54021.1"/>
    </source>
</evidence>
<dbReference type="Proteomes" id="UP000285750">
    <property type="component" value="Unassembled WGS sequence"/>
</dbReference>
<evidence type="ECO:0000313" key="9">
    <source>
        <dbReference type="Proteomes" id="UP000260862"/>
    </source>
</evidence>
<dbReference type="PANTHER" id="PTHR43806">
    <property type="entry name" value="PEPTIDASE S8"/>
    <property type="match status" value="1"/>
</dbReference>
<protein>
    <submittedName>
        <fullName evidence="7">Protease</fullName>
    </submittedName>
</protein>
<feature type="domain" description="Peptidase S8/S53" evidence="6">
    <location>
        <begin position="218"/>
        <end position="543"/>
    </location>
</feature>
<keyword evidence="9" id="KW-1185">Reference proteome</keyword>
<dbReference type="EMBL" id="QRUY01000014">
    <property type="protein sequence ID" value="RGS07681.1"/>
    <property type="molecule type" value="Genomic_DNA"/>
</dbReference>
<dbReference type="InterPro" id="IPR000209">
    <property type="entry name" value="Peptidase_S8/S53_dom"/>
</dbReference>
<name>A0A3E4MW66_9BACT</name>
<dbReference type="InterPro" id="IPR023828">
    <property type="entry name" value="Peptidase_S8_Ser-AS"/>
</dbReference>
<dbReference type="Pfam" id="PF00082">
    <property type="entry name" value="Peptidase_S8"/>
    <property type="match status" value="1"/>
</dbReference>
<dbReference type="InterPro" id="IPR050131">
    <property type="entry name" value="Peptidase_S8_subtilisin-like"/>
</dbReference>